<dbReference type="PATRIC" id="fig|742743.3.peg.145"/>
<reference evidence="2 3" key="1">
    <citation type="submission" date="2011-11" db="EMBL/GenBank/DDBJ databases">
        <title>The Genome Sequence of Dialister succinatiphilus YIT 11850.</title>
        <authorList>
            <consortium name="The Broad Institute Genome Sequencing Platform"/>
            <person name="Earl A."/>
            <person name="Ward D."/>
            <person name="Feldgarden M."/>
            <person name="Gevers D."/>
            <person name="Morotomi M."/>
            <person name="Young S.K."/>
            <person name="Zeng Q."/>
            <person name="Gargeya S."/>
            <person name="Fitzgerald M."/>
            <person name="Haas B."/>
            <person name="Abouelleil A."/>
            <person name="Alvarado L."/>
            <person name="Arachchi H.M."/>
            <person name="Berlin A."/>
            <person name="Brown A."/>
            <person name="Chapman S.B."/>
            <person name="Dunbar C."/>
            <person name="Gearin G."/>
            <person name="Goldberg J."/>
            <person name="Griggs A."/>
            <person name="Gujja S."/>
            <person name="Heiman D."/>
            <person name="Howarth C."/>
            <person name="Lui A."/>
            <person name="MacDonald P.J.P."/>
            <person name="Montmayeur A."/>
            <person name="Murphy C."/>
            <person name="Neiman D."/>
            <person name="Pearson M."/>
            <person name="Priest M."/>
            <person name="Roberts A."/>
            <person name="Saif S."/>
            <person name="Shea T."/>
            <person name="Sisk P."/>
            <person name="Stolte C."/>
            <person name="Sykes S."/>
            <person name="Wortman J."/>
            <person name="Nusbaum C."/>
            <person name="Birren B."/>
        </authorList>
    </citation>
    <scope>NUCLEOTIDE SEQUENCE [LARGE SCALE GENOMIC DNA]</scope>
    <source>
        <strain evidence="2 3">YIT 11850</strain>
    </source>
</reference>
<organism evidence="2 3">
    <name type="scientific">Dialister succinatiphilus YIT 11850</name>
    <dbReference type="NCBI Taxonomy" id="742743"/>
    <lineage>
        <taxon>Bacteria</taxon>
        <taxon>Bacillati</taxon>
        <taxon>Bacillota</taxon>
        <taxon>Negativicutes</taxon>
        <taxon>Veillonellales</taxon>
        <taxon>Veillonellaceae</taxon>
        <taxon>Dialister</taxon>
    </lineage>
</organism>
<keyword evidence="1" id="KW-0732">Signal</keyword>
<dbReference type="AlphaFoldDB" id="H1CXP7"/>
<dbReference type="HOGENOM" id="CLU_1425933_0_0_9"/>
<keyword evidence="3" id="KW-1185">Reference proteome</keyword>
<accession>H1CXP7</accession>
<sequence>MKKLIALALLLSFALAGTVSAGWVSGESTVIAVNQGEAAFHGPLSSEQRLDVGMTGGSSGRADVIFSNKSSESRLALSALPVNIESGTSSDGTSYQDAKLTITPLVDNDSGQRYYLVETGNPEGTQIIAYKKGNFTQAFTASSLLEGADSASFTVDKKELTLHLEKGEVKSDYLLTYDSRTGTFNAKQKN</sequence>
<dbReference type="RefSeq" id="WP_008858641.1">
    <property type="nucleotide sequence ID" value="NZ_JH591187.1"/>
</dbReference>
<evidence type="ECO:0000313" key="2">
    <source>
        <dbReference type="EMBL" id="EHO63940.1"/>
    </source>
</evidence>
<feature type="chain" id="PRO_5003548320" evidence="1">
    <location>
        <begin position="22"/>
        <end position="190"/>
    </location>
</feature>
<feature type="signal peptide" evidence="1">
    <location>
        <begin position="1"/>
        <end position="21"/>
    </location>
</feature>
<proteinExistence type="predicted"/>
<gene>
    <name evidence="2" type="ORF">HMPREF9453_00135</name>
</gene>
<dbReference type="Proteomes" id="UP000003277">
    <property type="component" value="Unassembled WGS sequence"/>
</dbReference>
<protein>
    <submittedName>
        <fullName evidence="2">Uncharacterized protein</fullName>
    </submittedName>
</protein>
<name>H1CXP7_9FIRM</name>
<dbReference type="OrthoDB" id="1634606at2"/>
<evidence type="ECO:0000256" key="1">
    <source>
        <dbReference type="SAM" id="SignalP"/>
    </source>
</evidence>
<dbReference type="EMBL" id="ADLT01000002">
    <property type="protein sequence ID" value="EHO63940.1"/>
    <property type="molecule type" value="Genomic_DNA"/>
</dbReference>
<comment type="caution">
    <text evidence="2">The sequence shown here is derived from an EMBL/GenBank/DDBJ whole genome shotgun (WGS) entry which is preliminary data.</text>
</comment>
<evidence type="ECO:0000313" key="3">
    <source>
        <dbReference type="Proteomes" id="UP000003277"/>
    </source>
</evidence>